<dbReference type="SUPFAM" id="SSF56645">
    <property type="entry name" value="Acyl-CoA dehydrogenase NM domain-like"/>
    <property type="match status" value="1"/>
</dbReference>
<evidence type="ECO:0000259" key="7">
    <source>
        <dbReference type="Pfam" id="PF00441"/>
    </source>
</evidence>
<dbReference type="InterPro" id="IPR013786">
    <property type="entry name" value="AcylCoA_DH/ox_N"/>
</dbReference>
<accession>A0A941F317</accession>
<dbReference type="Pfam" id="PF02770">
    <property type="entry name" value="Acyl-CoA_dh_M"/>
    <property type="match status" value="1"/>
</dbReference>
<dbReference type="PIRSF" id="PIRSF016578">
    <property type="entry name" value="HsaA"/>
    <property type="match status" value="1"/>
</dbReference>
<gene>
    <name evidence="10" type="ORF">KDU71_06455</name>
</gene>
<reference evidence="10" key="2">
    <citation type="submission" date="2021-04" db="EMBL/GenBank/DDBJ databases">
        <authorList>
            <person name="Zhang T."/>
            <person name="Zhang Y."/>
            <person name="Lu D."/>
            <person name="Zuo D."/>
            <person name="Du Z."/>
        </authorList>
    </citation>
    <scope>NUCLEOTIDE SEQUENCE</scope>
    <source>
        <strain evidence="10">JR1</strain>
    </source>
</reference>
<dbReference type="RefSeq" id="WP_212189099.1">
    <property type="nucleotide sequence ID" value="NZ_JAGTAR010000007.1"/>
</dbReference>
<dbReference type="InterPro" id="IPR037069">
    <property type="entry name" value="AcylCoA_DH/ox_N_sf"/>
</dbReference>
<dbReference type="PANTHER" id="PTHR43884:SF12">
    <property type="entry name" value="ISOVALERYL-COA DEHYDROGENASE, MITOCHONDRIAL-RELATED"/>
    <property type="match status" value="1"/>
</dbReference>
<dbReference type="InterPro" id="IPR036250">
    <property type="entry name" value="AcylCo_DH-like_C"/>
</dbReference>
<dbReference type="SUPFAM" id="SSF47203">
    <property type="entry name" value="Acyl-CoA dehydrogenase C-terminal domain-like"/>
    <property type="match status" value="1"/>
</dbReference>
<dbReference type="InterPro" id="IPR006089">
    <property type="entry name" value="Acyl-CoA_DH_CS"/>
</dbReference>
<reference evidence="10" key="1">
    <citation type="journal article" date="2018" name="Int. J. Syst. Evol. Microbiol.">
        <title>Carboxylicivirga sediminis sp. nov., isolated from coastal sediment.</title>
        <authorList>
            <person name="Wang F.Q."/>
            <person name="Ren L.H."/>
            <person name="Zou R.J."/>
            <person name="Sun Y.Z."/>
            <person name="Liu X.J."/>
            <person name="Jiang F."/>
            <person name="Liu L.J."/>
        </authorList>
    </citation>
    <scope>NUCLEOTIDE SEQUENCE</scope>
    <source>
        <strain evidence="10">JR1</strain>
    </source>
</reference>
<evidence type="ECO:0000256" key="4">
    <source>
        <dbReference type="ARBA" id="ARBA00022827"/>
    </source>
</evidence>
<dbReference type="GO" id="GO:0050660">
    <property type="term" value="F:flavin adenine dinucleotide binding"/>
    <property type="evidence" value="ECO:0007669"/>
    <property type="project" value="InterPro"/>
</dbReference>
<evidence type="ECO:0000256" key="3">
    <source>
        <dbReference type="ARBA" id="ARBA00022630"/>
    </source>
</evidence>
<dbReference type="Pfam" id="PF00441">
    <property type="entry name" value="Acyl-CoA_dh_1"/>
    <property type="match status" value="1"/>
</dbReference>
<comment type="similarity">
    <text evidence="2 6">Belongs to the acyl-CoA dehydrogenase family.</text>
</comment>
<keyword evidence="4 6" id="KW-0274">FAD</keyword>
<dbReference type="Gene3D" id="2.40.110.10">
    <property type="entry name" value="Butyryl-CoA Dehydrogenase, subunit A, domain 2"/>
    <property type="match status" value="1"/>
</dbReference>
<keyword evidence="11" id="KW-1185">Reference proteome</keyword>
<dbReference type="GO" id="GO:0003995">
    <property type="term" value="F:acyl-CoA dehydrogenase activity"/>
    <property type="evidence" value="ECO:0007669"/>
    <property type="project" value="InterPro"/>
</dbReference>
<dbReference type="PROSITE" id="PS00072">
    <property type="entry name" value="ACYL_COA_DH_1"/>
    <property type="match status" value="1"/>
</dbReference>
<evidence type="ECO:0000256" key="2">
    <source>
        <dbReference type="ARBA" id="ARBA00009347"/>
    </source>
</evidence>
<evidence type="ECO:0000256" key="5">
    <source>
        <dbReference type="ARBA" id="ARBA00023002"/>
    </source>
</evidence>
<dbReference type="Gene3D" id="1.20.140.10">
    <property type="entry name" value="Butyryl-CoA Dehydrogenase, subunit A, domain 3"/>
    <property type="match status" value="1"/>
</dbReference>
<organism evidence="10 11">
    <name type="scientific">Carboxylicivirga sediminis</name>
    <dbReference type="NCBI Taxonomy" id="2006564"/>
    <lineage>
        <taxon>Bacteria</taxon>
        <taxon>Pseudomonadati</taxon>
        <taxon>Bacteroidota</taxon>
        <taxon>Bacteroidia</taxon>
        <taxon>Marinilabiliales</taxon>
        <taxon>Marinilabiliaceae</taxon>
        <taxon>Carboxylicivirga</taxon>
    </lineage>
</organism>
<feature type="domain" description="Acyl-CoA dehydrogenase/oxidase N-terminal" evidence="9">
    <location>
        <begin position="6"/>
        <end position="118"/>
    </location>
</feature>
<comment type="caution">
    <text evidence="10">The sequence shown here is derived from an EMBL/GenBank/DDBJ whole genome shotgun (WGS) entry which is preliminary data.</text>
</comment>
<dbReference type="PANTHER" id="PTHR43884">
    <property type="entry name" value="ACYL-COA DEHYDROGENASE"/>
    <property type="match status" value="1"/>
</dbReference>
<name>A0A941F317_9BACT</name>
<dbReference type="FunFam" id="2.40.110.10:FF:000002">
    <property type="entry name" value="Acyl-CoA dehydrogenase fadE12"/>
    <property type="match status" value="1"/>
</dbReference>
<evidence type="ECO:0000259" key="8">
    <source>
        <dbReference type="Pfam" id="PF02770"/>
    </source>
</evidence>
<dbReference type="Proteomes" id="UP000679220">
    <property type="component" value="Unassembled WGS sequence"/>
</dbReference>
<dbReference type="InterPro" id="IPR046373">
    <property type="entry name" value="Acyl-CoA_Oxase/DH_mid-dom_sf"/>
</dbReference>
<evidence type="ECO:0000313" key="10">
    <source>
        <dbReference type="EMBL" id="MBR8535193.1"/>
    </source>
</evidence>
<keyword evidence="5 6" id="KW-0560">Oxidoreductase</keyword>
<dbReference type="AlphaFoldDB" id="A0A941F317"/>
<evidence type="ECO:0000256" key="6">
    <source>
        <dbReference type="RuleBase" id="RU362125"/>
    </source>
</evidence>
<evidence type="ECO:0000313" key="11">
    <source>
        <dbReference type="Proteomes" id="UP000679220"/>
    </source>
</evidence>
<feature type="domain" description="Acyl-CoA oxidase/dehydrogenase middle" evidence="8">
    <location>
        <begin position="122"/>
        <end position="218"/>
    </location>
</feature>
<evidence type="ECO:0000259" key="9">
    <source>
        <dbReference type="Pfam" id="PF02771"/>
    </source>
</evidence>
<evidence type="ECO:0000256" key="1">
    <source>
        <dbReference type="ARBA" id="ARBA00001974"/>
    </source>
</evidence>
<feature type="domain" description="Acyl-CoA dehydrogenase/oxidase C-terminal" evidence="7">
    <location>
        <begin position="231"/>
        <end position="379"/>
    </location>
</feature>
<keyword evidence="3 6" id="KW-0285">Flavoprotein</keyword>
<proteinExistence type="inferred from homology"/>
<dbReference type="InterPro" id="IPR009100">
    <property type="entry name" value="AcylCoA_DH/oxidase_NM_dom_sf"/>
</dbReference>
<comment type="cofactor">
    <cofactor evidence="1 6">
        <name>FAD</name>
        <dbReference type="ChEBI" id="CHEBI:57692"/>
    </cofactor>
</comment>
<dbReference type="InterPro" id="IPR009075">
    <property type="entry name" value="AcylCo_DH/oxidase_C"/>
</dbReference>
<dbReference type="FunFam" id="1.10.540.10:FF:000002">
    <property type="entry name" value="Acyl-CoA dehydrogenase FadE19"/>
    <property type="match status" value="1"/>
</dbReference>
<dbReference type="Pfam" id="PF02771">
    <property type="entry name" value="Acyl-CoA_dh_N"/>
    <property type="match status" value="1"/>
</dbReference>
<sequence length="382" mass="41977">MSILSTKEHEAFRQEVRAFAEKEIKPMAAQLDENETFSVELSRKMGQAGLYGIDIPKEHGGQGKDTLSYIIAVEELARVDSSQAATMAAHNSLGLAPVYHFGTEEQRQKYVPLLTSGEGLWAFGLTEVMAGSDAQGVETIAEDKGAHWLINGSKRYITNGSNELMKGITVLAVTNEENGKKRFSTILVDRDSEGFETKRIFGKMMWRASDTAELKFSDIKVKKDQLLGKKDKGLGQMLKTLDSGRLSIAAMGLGLAQGAYEMALDYAQKREQFGQTIASNQVIAFKLTDMALKLELARNTLYNACALKDAGQPFGKEAAMAKLYCSDIAKEIADEAVQIFSGQGLLKSSAIERFYRDQRILQIGEGTSEILRIVISKHLGLV</sequence>
<protein>
    <submittedName>
        <fullName evidence="10">Acyl-CoA dehydrogenase family protein</fullName>
    </submittedName>
</protein>
<dbReference type="InterPro" id="IPR006091">
    <property type="entry name" value="Acyl-CoA_Oxase/DH_mid-dom"/>
</dbReference>
<dbReference type="EMBL" id="JAGTAR010000007">
    <property type="protein sequence ID" value="MBR8535193.1"/>
    <property type="molecule type" value="Genomic_DNA"/>
</dbReference>
<dbReference type="FunFam" id="1.20.140.10:FF:000004">
    <property type="entry name" value="Acyl-CoA dehydrogenase FadE25"/>
    <property type="match status" value="1"/>
</dbReference>
<dbReference type="Gene3D" id="1.10.540.10">
    <property type="entry name" value="Acyl-CoA dehydrogenase/oxidase, N-terminal domain"/>
    <property type="match status" value="1"/>
</dbReference>